<reference evidence="3" key="1">
    <citation type="journal article" date="2019" name="Int. J. Syst. Evol. Microbiol.">
        <title>The Global Catalogue of Microorganisms (GCM) 10K type strain sequencing project: providing services to taxonomists for standard genome sequencing and annotation.</title>
        <authorList>
            <consortium name="The Broad Institute Genomics Platform"/>
            <consortium name="The Broad Institute Genome Sequencing Center for Infectious Disease"/>
            <person name="Wu L."/>
            <person name="Ma J."/>
        </authorList>
    </citation>
    <scope>NUCLEOTIDE SEQUENCE [LARGE SCALE GENOMIC DNA]</scope>
    <source>
        <strain evidence="3">JCM 17759</strain>
    </source>
</reference>
<dbReference type="RefSeq" id="WP_345324798.1">
    <property type="nucleotide sequence ID" value="NZ_BAABGA010000048.1"/>
</dbReference>
<proteinExistence type="predicted"/>
<dbReference type="Proteomes" id="UP001500840">
    <property type="component" value="Unassembled WGS sequence"/>
</dbReference>
<gene>
    <name evidence="2" type="ORF">GCM10023156_39480</name>
</gene>
<evidence type="ECO:0000256" key="1">
    <source>
        <dbReference type="SAM" id="SignalP"/>
    </source>
</evidence>
<dbReference type="PROSITE" id="PS51257">
    <property type="entry name" value="PROKAR_LIPOPROTEIN"/>
    <property type="match status" value="1"/>
</dbReference>
<sequence length="288" mass="31915">MRHIIFLVCCLAIACLGCAKPTETLEAVSKVEHSGFKIDSSRLTAPSGWKNFEYKSEDYLLGLKDLDVATADPLLQDAWRFVDSDSRPHPHDLRRIPGFMLESAEFFAETGEVERALDLLQRMASKELVTSEDLDDEYFPSLAENTRFIKIRSQLKSKSDTNVLAKLMIRTPPLFALDEIAAIPLSPSFVAPQTGSVTVLFIGTKLSNFQYAAEATKTGANVIAIVGAADKQVEGLQAYRYEGDIRRNFGLRSDTTFIADKDNQVLAYLLPLSEDGLCTAIVADLQER</sequence>
<organism evidence="2 3">
    <name type="scientific">Novipirellula rosea</name>
    <dbReference type="NCBI Taxonomy" id="1031540"/>
    <lineage>
        <taxon>Bacteria</taxon>
        <taxon>Pseudomonadati</taxon>
        <taxon>Planctomycetota</taxon>
        <taxon>Planctomycetia</taxon>
        <taxon>Pirellulales</taxon>
        <taxon>Pirellulaceae</taxon>
        <taxon>Novipirellula</taxon>
    </lineage>
</organism>
<feature type="chain" id="PRO_5047479519" evidence="1">
    <location>
        <begin position="20"/>
        <end position="288"/>
    </location>
</feature>
<comment type="caution">
    <text evidence="2">The sequence shown here is derived from an EMBL/GenBank/DDBJ whole genome shotgun (WGS) entry which is preliminary data.</text>
</comment>
<protein>
    <submittedName>
        <fullName evidence="2">Uncharacterized protein</fullName>
    </submittedName>
</protein>
<evidence type="ECO:0000313" key="3">
    <source>
        <dbReference type="Proteomes" id="UP001500840"/>
    </source>
</evidence>
<accession>A0ABP8N5M7</accession>
<feature type="signal peptide" evidence="1">
    <location>
        <begin position="1"/>
        <end position="19"/>
    </location>
</feature>
<dbReference type="EMBL" id="BAABGA010000048">
    <property type="protein sequence ID" value="GAA4459631.1"/>
    <property type="molecule type" value="Genomic_DNA"/>
</dbReference>
<name>A0ABP8N5M7_9BACT</name>
<keyword evidence="1" id="KW-0732">Signal</keyword>
<evidence type="ECO:0000313" key="2">
    <source>
        <dbReference type="EMBL" id="GAA4459631.1"/>
    </source>
</evidence>
<keyword evidence="3" id="KW-1185">Reference proteome</keyword>